<dbReference type="EMBL" id="HBGJ01018128">
    <property type="protein sequence ID" value="CAD9253187.1"/>
    <property type="molecule type" value="Transcribed_RNA"/>
</dbReference>
<accession>A0A6U4FMG7</accession>
<gene>
    <name evidence="1" type="ORF">PPAR1163_LOCUS11553</name>
    <name evidence="2" type="ORF">PPAR1163_LOCUS11554</name>
</gene>
<organism evidence="1">
    <name type="scientific">Phaeomonas parva</name>
    <dbReference type="NCBI Taxonomy" id="124430"/>
    <lineage>
        <taxon>Eukaryota</taxon>
        <taxon>Sar</taxon>
        <taxon>Stramenopiles</taxon>
        <taxon>Ochrophyta</taxon>
        <taxon>Pinguiophyceae</taxon>
        <taxon>Pinguiochrysidales</taxon>
        <taxon>Pinguiochrysidaceae</taxon>
        <taxon>Phaeomonas</taxon>
    </lineage>
</organism>
<name>A0A6U4FMG7_9STRA</name>
<reference evidence="1" key="1">
    <citation type="submission" date="2021-01" db="EMBL/GenBank/DDBJ databases">
        <authorList>
            <person name="Corre E."/>
            <person name="Pelletier E."/>
            <person name="Niang G."/>
            <person name="Scheremetjew M."/>
            <person name="Finn R."/>
            <person name="Kale V."/>
            <person name="Holt S."/>
            <person name="Cochrane G."/>
            <person name="Meng A."/>
            <person name="Brown T."/>
            <person name="Cohen L."/>
        </authorList>
    </citation>
    <scope>NUCLEOTIDE SEQUENCE</scope>
    <source>
        <strain evidence="1">CCMP2877</strain>
    </source>
</reference>
<evidence type="ECO:0000313" key="1">
    <source>
        <dbReference type="EMBL" id="CAD9253186.1"/>
    </source>
</evidence>
<proteinExistence type="predicted"/>
<dbReference type="EMBL" id="HBGJ01018127">
    <property type="protein sequence ID" value="CAD9253186.1"/>
    <property type="molecule type" value="Transcribed_RNA"/>
</dbReference>
<evidence type="ECO:0000313" key="2">
    <source>
        <dbReference type="EMBL" id="CAD9253187.1"/>
    </source>
</evidence>
<evidence type="ECO:0008006" key="3">
    <source>
        <dbReference type="Google" id="ProtNLM"/>
    </source>
</evidence>
<dbReference type="Gene3D" id="2.60.120.620">
    <property type="entry name" value="q2cbj1_9rhob like domain"/>
    <property type="match status" value="1"/>
</dbReference>
<protein>
    <recommendedName>
        <fullName evidence="3">Prolyl 4-hydroxylase alpha subunit Fe(2+) 2OG dioxygenase domain-containing protein</fullName>
    </recommendedName>
</protein>
<dbReference type="AlphaFoldDB" id="A0A6U4FMG7"/>
<sequence>MQLEYLVRRGRLPEEFREIAALYRYEILKFQARDPAARAFYLDLSFHQNTHFLYGMQVYNPMTTKLGTPGHESALKPQDYPSLEAAYLRGEVLAIDDFLEPWALQELYEYCLEATVFYEVKPNFVGAYFTEGFAHPLLERVALELRRAFPTVVGGLELWYVWSYKYWQGARRGTNAHCDAAVVNFNFWLTPNEANLRPGGGGLRIYKEKPDSRKLKEVNTWSNPNYDLGEYVDVAYRCNRAVMFDSSLLHATGEYDFAPGFENQRINLTFLFGRKRWDDDDEGDANANAGYKAES</sequence>